<name>A0A931BM12_9HYPH</name>
<proteinExistence type="inferred from homology"/>
<keyword evidence="7" id="KW-1185">Reference proteome</keyword>
<dbReference type="PROSITE" id="PS00211">
    <property type="entry name" value="ABC_TRANSPORTER_1"/>
    <property type="match status" value="1"/>
</dbReference>
<dbReference type="GO" id="GO:0005524">
    <property type="term" value="F:ATP binding"/>
    <property type="evidence" value="ECO:0007669"/>
    <property type="project" value="UniProtKB-KW"/>
</dbReference>
<dbReference type="PROSITE" id="PS50893">
    <property type="entry name" value="ABC_TRANSPORTER_2"/>
    <property type="match status" value="1"/>
</dbReference>
<comment type="similarity">
    <text evidence="1">Belongs to the ABC transporter superfamily.</text>
</comment>
<keyword evidence="4 6" id="KW-0067">ATP-binding</keyword>
<dbReference type="EMBL" id="JADQDO010000001">
    <property type="protein sequence ID" value="MBF9231984.1"/>
    <property type="molecule type" value="Genomic_DNA"/>
</dbReference>
<dbReference type="PANTHER" id="PTHR46743">
    <property type="entry name" value="TEICHOIC ACIDS EXPORT ATP-BINDING PROTEIN TAGH"/>
    <property type="match status" value="1"/>
</dbReference>
<comment type="caution">
    <text evidence="6">The sequence shown here is derived from an EMBL/GenBank/DDBJ whole genome shotgun (WGS) entry which is preliminary data.</text>
</comment>
<gene>
    <name evidence="6" type="ORF">I2H38_01190</name>
</gene>
<keyword evidence="3" id="KW-0547">Nucleotide-binding</keyword>
<dbReference type="InterPro" id="IPR017871">
    <property type="entry name" value="ABC_transporter-like_CS"/>
</dbReference>
<dbReference type="GO" id="GO:0016887">
    <property type="term" value="F:ATP hydrolysis activity"/>
    <property type="evidence" value="ECO:0007669"/>
    <property type="project" value="InterPro"/>
</dbReference>
<dbReference type="InterPro" id="IPR027417">
    <property type="entry name" value="P-loop_NTPase"/>
</dbReference>
<reference evidence="6" key="1">
    <citation type="submission" date="2020-11" db="EMBL/GenBank/DDBJ databases">
        <authorList>
            <person name="Kim M.K."/>
        </authorList>
    </citation>
    <scope>NUCLEOTIDE SEQUENCE</scope>
    <source>
        <strain evidence="6">BT350</strain>
    </source>
</reference>
<dbReference type="PANTHER" id="PTHR46743:SF2">
    <property type="entry name" value="TEICHOIC ACIDS EXPORT ATP-BINDING PROTEIN TAGH"/>
    <property type="match status" value="1"/>
</dbReference>
<dbReference type="SUPFAM" id="SSF52540">
    <property type="entry name" value="P-loop containing nucleoside triphosphate hydrolases"/>
    <property type="match status" value="1"/>
</dbReference>
<feature type="domain" description="ABC transporter" evidence="5">
    <location>
        <begin position="24"/>
        <end position="249"/>
    </location>
</feature>
<organism evidence="6 7">
    <name type="scientific">Microvirga alba</name>
    <dbReference type="NCBI Taxonomy" id="2791025"/>
    <lineage>
        <taxon>Bacteria</taxon>
        <taxon>Pseudomonadati</taxon>
        <taxon>Pseudomonadota</taxon>
        <taxon>Alphaproteobacteria</taxon>
        <taxon>Hyphomicrobiales</taxon>
        <taxon>Methylobacteriaceae</taxon>
        <taxon>Microvirga</taxon>
    </lineage>
</organism>
<dbReference type="CDD" id="cd03220">
    <property type="entry name" value="ABC_KpsT_Wzt"/>
    <property type="match status" value="1"/>
</dbReference>
<sequence length="405" mass="44340">MSAFIRISHLSKVFALAEHGGGPVSLMGALRSGKREVVQREVRALDDVSFEIREGERVGIIGRNGAGKTTLLSILAGISDPTSGTIEAEGDIHAILTIGTVLREDATGRENIYIDGLFHGKSRAEIDDSVQEIIDFTELGEFIDRPVRTYSSGMKAKLAFALGSAIKPDILIIDETLSVGDAFFADKASRRMREIADRGRIVILVSHGLSSIVEMCDRCLWLDQGRLIMDGSPAEVTRAYQASVQQADEAEFKRKFEAGDPVVRRPDLGRLEHLGLIQRAEEIKATALAFEPLTFHLKGLVTGMSRSLDAHLRIVRVDGRTLWDDRLSSHGLVLPACGSFDIEVAFDPFILGANLFRIDAQLLDEAGPIDQISRAFEVIDEHGQHGGTPLLFYPPLIKTCSLKDV</sequence>
<dbReference type="GO" id="GO:0016020">
    <property type="term" value="C:membrane"/>
    <property type="evidence" value="ECO:0007669"/>
    <property type="project" value="InterPro"/>
</dbReference>
<evidence type="ECO:0000256" key="4">
    <source>
        <dbReference type="ARBA" id="ARBA00022840"/>
    </source>
</evidence>
<dbReference type="Pfam" id="PF00005">
    <property type="entry name" value="ABC_tran"/>
    <property type="match status" value="1"/>
</dbReference>
<dbReference type="InterPro" id="IPR050683">
    <property type="entry name" value="Bact_Polysacc_Export_ATP-bd"/>
</dbReference>
<evidence type="ECO:0000259" key="5">
    <source>
        <dbReference type="PROSITE" id="PS50893"/>
    </source>
</evidence>
<evidence type="ECO:0000313" key="7">
    <source>
        <dbReference type="Proteomes" id="UP000599312"/>
    </source>
</evidence>
<dbReference type="InterPro" id="IPR003593">
    <property type="entry name" value="AAA+_ATPase"/>
</dbReference>
<evidence type="ECO:0000256" key="1">
    <source>
        <dbReference type="ARBA" id="ARBA00005417"/>
    </source>
</evidence>
<dbReference type="GO" id="GO:0140359">
    <property type="term" value="F:ABC-type transporter activity"/>
    <property type="evidence" value="ECO:0007669"/>
    <property type="project" value="InterPro"/>
</dbReference>
<dbReference type="RefSeq" id="WP_196269971.1">
    <property type="nucleotide sequence ID" value="NZ_JADQDO010000001.1"/>
</dbReference>
<dbReference type="InterPro" id="IPR015860">
    <property type="entry name" value="ABC_transpr_TagH-like"/>
</dbReference>
<dbReference type="InterPro" id="IPR003439">
    <property type="entry name" value="ABC_transporter-like_ATP-bd"/>
</dbReference>
<keyword evidence="2" id="KW-0813">Transport</keyword>
<dbReference type="AlphaFoldDB" id="A0A931BM12"/>
<dbReference type="Proteomes" id="UP000599312">
    <property type="component" value="Unassembled WGS sequence"/>
</dbReference>
<protein>
    <submittedName>
        <fullName evidence="6">ABC transporter ATP-binding protein</fullName>
    </submittedName>
</protein>
<dbReference type="SMART" id="SM00382">
    <property type="entry name" value="AAA"/>
    <property type="match status" value="1"/>
</dbReference>
<evidence type="ECO:0000256" key="2">
    <source>
        <dbReference type="ARBA" id="ARBA00022448"/>
    </source>
</evidence>
<accession>A0A931BM12</accession>
<dbReference type="Gene3D" id="3.40.50.300">
    <property type="entry name" value="P-loop containing nucleotide triphosphate hydrolases"/>
    <property type="match status" value="1"/>
</dbReference>
<evidence type="ECO:0000313" key="6">
    <source>
        <dbReference type="EMBL" id="MBF9231984.1"/>
    </source>
</evidence>
<evidence type="ECO:0000256" key="3">
    <source>
        <dbReference type="ARBA" id="ARBA00022741"/>
    </source>
</evidence>